<feature type="binding site" evidence="4">
    <location>
        <position position="65"/>
    </location>
    <ligand>
        <name>(6R)-10-formyltetrahydrofolate</name>
        <dbReference type="ChEBI" id="CHEBI:195366"/>
    </ligand>
</feature>
<gene>
    <name evidence="4" type="primary">purN</name>
    <name evidence="6" type="ORF">FXF36_06235</name>
</gene>
<dbReference type="InterPro" id="IPR036477">
    <property type="entry name" value="Formyl_transf_N_sf"/>
</dbReference>
<accession>A0A5P6VTF4</accession>
<dbReference type="Gene3D" id="3.40.50.170">
    <property type="entry name" value="Formyl transferase, N-terminal domain"/>
    <property type="match status" value="1"/>
</dbReference>
<proteinExistence type="inferred from homology"/>
<dbReference type="EMBL" id="CP043028">
    <property type="protein sequence ID" value="QFJ54484.1"/>
    <property type="molecule type" value="Genomic_DNA"/>
</dbReference>
<dbReference type="AlphaFoldDB" id="A0A5P6VTF4"/>
<feature type="active site" description="Proton donor" evidence="4">
    <location>
        <position position="109"/>
    </location>
</feature>
<dbReference type="SUPFAM" id="SSF53328">
    <property type="entry name" value="Formyltransferase"/>
    <property type="match status" value="1"/>
</dbReference>
<evidence type="ECO:0000256" key="4">
    <source>
        <dbReference type="HAMAP-Rule" id="MF_01930"/>
    </source>
</evidence>
<feature type="binding site" evidence="4">
    <location>
        <position position="107"/>
    </location>
    <ligand>
        <name>(6R)-10-formyltetrahydrofolate</name>
        <dbReference type="ChEBI" id="CHEBI:195366"/>
    </ligand>
</feature>
<dbReference type="InterPro" id="IPR002376">
    <property type="entry name" value="Formyl_transf_N"/>
</dbReference>
<keyword evidence="3 4" id="KW-0658">Purine biosynthesis</keyword>
<dbReference type="EC" id="2.1.2.2" evidence="4"/>
<dbReference type="PANTHER" id="PTHR43369:SF2">
    <property type="entry name" value="PHOSPHORIBOSYLGLYCINAMIDE FORMYLTRANSFERASE"/>
    <property type="match status" value="1"/>
</dbReference>
<feature type="binding site" evidence="4">
    <location>
        <begin position="11"/>
        <end position="13"/>
    </location>
    <ligand>
        <name>N(1)-(5-phospho-beta-D-ribosyl)glycinamide</name>
        <dbReference type="ChEBI" id="CHEBI:143788"/>
    </ligand>
</feature>
<reference evidence="7" key="1">
    <citation type="submission" date="2019-08" db="EMBL/GenBank/DDBJ databases">
        <title>Complete Genome Sequence of the Polysaccharide-Degrading Rumen Bacterium Pseudobutyrivibrio xylanivorans MA3014.</title>
        <authorList>
            <person name="Palevich N."/>
            <person name="Maclean P.H."/>
            <person name="Kelly W.J."/>
            <person name="Leahy S.C."/>
            <person name="Rakonjac J."/>
            <person name="Attwood G.T."/>
        </authorList>
    </citation>
    <scope>NUCLEOTIDE SEQUENCE [LARGE SCALE GENOMIC DNA]</scope>
    <source>
        <strain evidence="7">MA3014</strain>
    </source>
</reference>
<dbReference type="Pfam" id="PF00551">
    <property type="entry name" value="Formyl_trans_N"/>
    <property type="match status" value="1"/>
</dbReference>
<comment type="caution">
    <text evidence="4">Lacks conserved residue(s) required for the propagation of feature annotation.</text>
</comment>
<dbReference type="PANTHER" id="PTHR43369">
    <property type="entry name" value="PHOSPHORIBOSYLGLYCINAMIDE FORMYLTRANSFERASE"/>
    <property type="match status" value="1"/>
</dbReference>
<dbReference type="OrthoDB" id="9806170at2"/>
<dbReference type="KEGG" id="pxv:FXF36_06235"/>
<sequence>MKIAVCVSGGGTNLQAIIDKIESGEIHNTEIAVVISNNKKAHALERAAKAGIEGVCISPKDFATREEFNKVFLEKLDSYNVDLVVLAGFLVVIPPEMIRKYEYKIINIHPSLIPSFCGTGYYGLKVHEGVLARGVKVTGATCHFVDEGTDTGPIILQKAVEVLEDDTPEVLQRRVMEQAEWIIMPRAIDLIARGCVHVDAGKVHILEK</sequence>
<keyword evidence="2 4" id="KW-0808">Transferase</keyword>
<comment type="function">
    <text evidence="4">Catalyzes the transfer of a formyl group from 10-formyltetrahydrofolate to 5-phospho-ribosyl-glycinamide (GAR), producing 5-phospho-ribosyl-N-formylglycinamide (FGAR) and tetrahydrofolate.</text>
</comment>
<dbReference type="GO" id="GO:0004644">
    <property type="term" value="F:phosphoribosylglycinamide formyltransferase activity"/>
    <property type="evidence" value="ECO:0007669"/>
    <property type="project" value="UniProtKB-UniRule"/>
</dbReference>
<dbReference type="HAMAP" id="MF_01930">
    <property type="entry name" value="PurN"/>
    <property type="match status" value="1"/>
</dbReference>
<evidence type="ECO:0000259" key="5">
    <source>
        <dbReference type="Pfam" id="PF00551"/>
    </source>
</evidence>
<comment type="similarity">
    <text evidence="4">Belongs to the GART family.</text>
</comment>
<protein>
    <recommendedName>
        <fullName evidence="4">Phosphoribosylglycinamide formyltransferase</fullName>
        <ecNumber evidence="4">2.1.2.2</ecNumber>
    </recommendedName>
    <alternativeName>
        <fullName evidence="4">5'-phosphoribosylglycinamide transformylase</fullName>
    </alternativeName>
    <alternativeName>
        <fullName evidence="4">GAR transformylase</fullName>
        <shortName evidence="4">GART</shortName>
    </alternativeName>
</protein>
<comment type="pathway">
    <text evidence="1 4">Purine metabolism; IMP biosynthesis via de novo pathway; N(2)-formyl-N(1)-(5-phospho-D-ribosyl)glycinamide from N(1)-(5-phospho-D-ribosyl)glycinamide (10-formyl THF route): step 1/1.</text>
</comment>
<dbReference type="UniPathway" id="UPA00074">
    <property type="reaction ID" value="UER00126"/>
</dbReference>
<dbReference type="InterPro" id="IPR004607">
    <property type="entry name" value="GART"/>
</dbReference>
<evidence type="ECO:0000313" key="7">
    <source>
        <dbReference type="Proteomes" id="UP000327030"/>
    </source>
</evidence>
<evidence type="ECO:0000256" key="2">
    <source>
        <dbReference type="ARBA" id="ARBA00022679"/>
    </source>
</evidence>
<dbReference type="RefSeq" id="WP_151622974.1">
    <property type="nucleotide sequence ID" value="NZ_CP043028.1"/>
</dbReference>
<dbReference type="GO" id="GO:0005829">
    <property type="term" value="C:cytosol"/>
    <property type="evidence" value="ECO:0007669"/>
    <property type="project" value="TreeGrafter"/>
</dbReference>
<dbReference type="Proteomes" id="UP000327030">
    <property type="component" value="Chromosome 1"/>
</dbReference>
<dbReference type="CDD" id="cd08645">
    <property type="entry name" value="FMT_core_GART"/>
    <property type="match status" value="1"/>
</dbReference>
<feature type="site" description="Raises pKa of active site His" evidence="4">
    <location>
        <position position="150"/>
    </location>
</feature>
<evidence type="ECO:0000256" key="3">
    <source>
        <dbReference type="ARBA" id="ARBA00022755"/>
    </source>
</evidence>
<organism evidence="6 7">
    <name type="scientific">Pseudobutyrivibrio xylanivorans</name>
    <dbReference type="NCBI Taxonomy" id="185007"/>
    <lineage>
        <taxon>Bacteria</taxon>
        <taxon>Bacillati</taxon>
        <taxon>Bacillota</taxon>
        <taxon>Clostridia</taxon>
        <taxon>Lachnospirales</taxon>
        <taxon>Lachnospiraceae</taxon>
        <taxon>Pseudobutyrivibrio</taxon>
    </lineage>
</organism>
<evidence type="ECO:0000313" key="6">
    <source>
        <dbReference type="EMBL" id="QFJ54484.1"/>
    </source>
</evidence>
<dbReference type="NCBIfam" id="TIGR00639">
    <property type="entry name" value="PurN"/>
    <property type="match status" value="1"/>
</dbReference>
<comment type="catalytic activity">
    <reaction evidence="4">
        <text>N(1)-(5-phospho-beta-D-ribosyl)glycinamide + (6R)-10-formyltetrahydrofolate = N(2)-formyl-N(1)-(5-phospho-beta-D-ribosyl)glycinamide + (6S)-5,6,7,8-tetrahydrofolate + H(+)</text>
        <dbReference type="Rhea" id="RHEA:15053"/>
        <dbReference type="ChEBI" id="CHEBI:15378"/>
        <dbReference type="ChEBI" id="CHEBI:57453"/>
        <dbReference type="ChEBI" id="CHEBI:143788"/>
        <dbReference type="ChEBI" id="CHEBI:147286"/>
        <dbReference type="ChEBI" id="CHEBI:195366"/>
        <dbReference type="EC" id="2.1.2.2"/>
    </reaction>
</comment>
<name>A0A5P6VTF4_PSEXY</name>
<feature type="domain" description="Formyl transferase N-terminal" evidence="5">
    <location>
        <begin position="1"/>
        <end position="187"/>
    </location>
</feature>
<evidence type="ECO:0000256" key="1">
    <source>
        <dbReference type="ARBA" id="ARBA00005054"/>
    </source>
</evidence>
<dbReference type="GO" id="GO:0006189">
    <property type="term" value="P:'de novo' IMP biosynthetic process"/>
    <property type="evidence" value="ECO:0007669"/>
    <property type="project" value="UniProtKB-UniRule"/>
</dbReference>